<proteinExistence type="predicted"/>
<dbReference type="Gene3D" id="3.40.30.10">
    <property type="entry name" value="Glutaredoxin"/>
    <property type="match status" value="1"/>
</dbReference>
<feature type="domain" description="Thioredoxin" evidence="2">
    <location>
        <begin position="561"/>
        <end position="653"/>
    </location>
</feature>
<dbReference type="Proteomes" id="UP000682877">
    <property type="component" value="Chromosome 6"/>
</dbReference>
<feature type="compositionally biased region" description="Basic and acidic residues" evidence="1">
    <location>
        <begin position="432"/>
        <end position="451"/>
    </location>
</feature>
<reference evidence="3" key="1">
    <citation type="submission" date="2021-01" db="EMBL/GenBank/DDBJ databases">
        <authorList>
            <person name="Bezrukov I."/>
        </authorList>
    </citation>
    <scope>NUCLEOTIDE SEQUENCE</scope>
</reference>
<dbReference type="PANTHER" id="PTHR34560:SF1">
    <property type="entry name" value="START DOMAIN-CONTAINING PROTEIN"/>
    <property type="match status" value="1"/>
</dbReference>
<dbReference type="Pfam" id="PF00085">
    <property type="entry name" value="Thioredoxin"/>
    <property type="match status" value="1"/>
</dbReference>
<dbReference type="FunFam" id="3.30.530.20:FF:000060">
    <property type="entry name" value="Polyketide cyclase/dehydrase/lipid transport superfamily protein"/>
    <property type="match status" value="1"/>
</dbReference>
<dbReference type="InterPro" id="IPR013766">
    <property type="entry name" value="Thioredoxin_domain"/>
</dbReference>
<dbReference type="SUPFAM" id="SSF52833">
    <property type="entry name" value="Thioredoxin-like"/>
    <property type="match status" value="1"/>
</dbReference>
<dbReference type="AlphaFoldDB" id="A0A8S2AFA3"/>
<dbReference type="InterPro" id="IPR036249">
    <property type="entry name" value="Thioredoxin-like_sf"/>
</dbReference>
<sequence length="670" mass="76436">MQKKREICEYRDKLDKTLSSPELTNHETLKSLLRNQLQECDENILDKRTDDVSKLLSKLRSVSMTDHQVSKLTNDGDWKLKHDLEDCRVMYREGLDGSPFHTLLVEGYMDGPIHECLCVSWESTLYKKWWPQYAFPPFRILKSTCLQKVGVGEQICLARMKVPWPLTEREMILHYFFFEYFKDGLVVILLNTISDLDSIGVSSKDIVIPESPDAVRMDLVGGFVLQKVTPQRSYFRTIGDMDIKLDLIPPSLMNFISRQLIGNGFRLYKKSVASVAKFDEDYSRALTDPLYTKIRQALYSTDEAIEEVPKLETNEVNGDYLPKNELENNGDACENKLVHCRRTVPEIEEEEVEDSEESVFSEDGNEIAKTHVDSRRRFCVSPEVEQALGTLDRVIYMVRNITPVPETEEMSPNRAEDQAKQVSVLENIESVPQKKESSDFSQEEKREEDTGQKQGMLNKVSLITAPLLSISSRRELLMESKMTTSASASKDPFFCLKWPWDSNKQPKSSSSVCDFQGPWLFRSMQSIGSIALSSLTSFGQNPNFRPKKKPLSSCEQGEAEQMAFAAALANQKEATVLEFYSPKCRLCNSLLNFVLEVEKRNSNWLSITMADAENEKWFPELLHYDIKYVPCFVLLDKNGQALAKTGVPSSRAHVIAGISHLLKMKRPPSE</sequence>
<organism evidence="3 4">
    <name type="scientific">Arabidopsis arenosa</name>
    <name type="common">Sand rock-cress</name>
    <name type="synonym">Cardaminopsis arenosa</name>
    <dbReference type="NCBI Taxonomy" id="38785"/>
    <lineage>
        <taxon>Eukaryota</taxon>
        <taxon>Viridiplantae</taxon>
        <taxon>Streptophyta</taxon>
        <taxon>Embryophyta</taxon>
        <taxon>Tracheophyta</taxon>
        <taxon>Spermatophyta</taxon>
        <taxon>Magnoliopsida</taxon>
        <taxon>eudicotyledons</taxon>
        <taxon>Gunneridae</taxon>
        <taxon>Pentapetalae</taxon>
        <taxon>rosids</taxon>
        <taxon>malvids</taxon>
        <taxon>Brassicales</taxon>
        <taxon>Brassicaceae</taxon>
        <taxon>Camelineae</taxon>
        <taxon>Arabidopsis</taxon>
    </lineage>
</organism>
<dbReference type="InterPro" id="IPR023393">
    <property type="entry name" value="START-like_dom_sf"/>
</dbReference>
<evidence type="ECO:0000256" key="1">
    <source>
        <dbReference type="SAM" id="MobiDB-lite"/>
    </source>
</evidence>
<gene>
    <name evidence="3" type="ORF">AARE701A_LOCUS14630</name>
</gene>
<dbReference type="Gene3D" id="3.30.530.20">
    <property type="match status" value="1"/>
</dbReference>
<dbReference type="EMBL" id="LR999456">
    <property type="protein sequence ID" value="CAE6088350.1"/>
    <property type="molecule type" value="Genomic_DNA"/>
</dbReference>
<evidence type="ECO:0000259" key="2">
    <source>
        <dbReference type="Pfam" id="PF00085"/>
    </source>
</evidence>
<feature type="region of interest" description="Disordered" evidence="1">
    <location>
        <begin position="425"/>
        <end position="455"/>
    </location>
</feature>
<name>A0A8S2AFA3_ARAAE</name>
<evidence type="ECO:0000313" key="4">
    <source>
        <dbReference type="Proteomes" id="UP000682877"/>
    </source>
</evidence>
<dbReference type="PANTHER" id="PTHR34560">
    <property type="entry name" value="POLYKETIDE CYCLASE/DEHYDRASE/LIPID TRANSPORT SUPERFAMILY PROTEIN"/>
    <property type="match status" value="1"/>
</dbReference>
<keyword evidence="4" id="KW-1185">Reference proteome</keyword>
<accession>A0A8S2AFA3</accession>
<dbReference type="SUPFAM" id="SSF55961">
    <property type="entry name" value="Bet v1-like"/>
    <property type="match status" value="1"/>
</dbReference>
<protein>
    <recommendedName>
        <fullName evidence="2">Thioredoxin domain-containing protein</fullName>
    </recommendedName>
</protein>
<evidence type="ECO:0000313" key="3">
    <source>
        <dbReference type="EMBL" id="CAE6088350.1"/>
    </source>
</evidence>